<evidence type="ECO:0000256" key="1">
    <source>
        <dbReference type="SAM" id="MobiDB-lite"/>
    </source>
</evidence>
<dbReference type="Proteomes" id="UP000799766">
    <property type="component" value="Unassembled WGS sequence"/>
</dbReference>
<feature type="domain" description="SEC7" evidence="2">
    <location>
        <begin position="1"/>
        <end position="144"/>
    </location>
</feature>
<dbReference type="SMART" id="SM00222">
    <property type="entry name" value="Sec7"/>
    <property type="match status" value="1"/>
</dbReference>
<dbReference type="InterPro" id="IPR035999">
    <property type="entry name" value="Sec7_dom_sf"/>
</dbReference>
<dbReference type="Gene3D" id="2.30.29.30">
    <property type="entry name" value="Pleckstrin-homology domain (PH domain)/Phosphotyrosine-binding domain (PTB)"/>
    <property type="match status" value="1"/>
</dbReference>
<dbReference type="GO" id="GO:0032012">
    <property type="term" value="P:regulation of ARF protein signal transduction"/>
    <property type="evidence" value="ECO:0007669"/>
    <property type="project" value="InterPro"/>
</dbReference>
<protein>
    <recommendedName>
        <fullName evidence="2">SEC7 domain-containing protein</fullName>
    </recommendedName>
</protein>
<proteinExistence type="predicted"/>
<sequence length="802" mass="87860">MSEGAPTEEDRDRAKKIFDGDEDFVIKPKAAAWLGGSSVDNTRTRKAYMELFDWAGQNLLLAMRGLCAKLVLRAETQEIDRLLDAFSRRWCVCNPNHGFKATDVVHTICYSILLLNTDLHLADIEQKMNRGQFVKNTMPTIRRVVAEAAPEQVEDTIRAPAQPPSRPPIPWSEPASPRPSSPSVGPESSGCEERPSLDAKRPRNRLSARPPVRVDPDGILGATDATAGDNCNVLVRAPYEGPTRGWEIQVEIVLKEFYNSIRQQRLPLHGAPQHPQIHEQPSSNSLSVGSMLRRTPSVLSKAPSDNVSYRGRPTDLRSATTRWTSKSRVRPRLYPSSTVGSSRTSLDDGSVWSPAGSSNWSKYSLGKTQTSMSVDSLGSHGADYQQSIGFANALSQAIIREENNAGPAGDESRGLISAPLLEDETLELHGSPWAKEGLLKHKHHLEAVDKRSKHRDWVECFAVIEKGSMRLFSFNQPSKSLRLRNKHNRPAHPAGGPVGGGNWTENAEELSYFSLRQTIASALPPPGYSKTRPHVWALSLPTGAVHLFQVGTPDIVKEFVGTANYWAARLSKEPLVGAVSSIEYGWGDSIINPAIIGAQPPQSAASSAAAPRPSMQSSIRSSLENQAGVVRARLPGDRVTIAEWQPPTQSMMASNLMEVDQFRALSNYVKAVEADLARHNDLRPLMNAAFSPRHPNCGKAMANWERKSAYLLREIVKFRTYIDSLAAAQATKERIYRERDEREAEVAAATTATAGASASGGTGAKKEAGEGEAENDLEKKREKERGLPVPDPERRLMTAGTA</sequence>
<dbReference type="PROSITE" id="PS50190">
    <property type="entry name" value="SEC7"/>
    <property type="match status" value="1"/>
</dbReference>
<gene>
    <name evidence="3" type="ORF">BDY21DRAFT_282285</name>
</gene>
<dbReference type="OrthoDB" id="2157641at2759"/>
<feature type="compositionally biased region" description="Low complexity" evidence="1">
    <location>
        <begin position="602"/>
        <end position="618"/>
    </location>
</feature>
<dbReference type="InterPro" id="IPR023394">
    <property type="entry name" value="Sec7_C_sf"/>
</dbReference>
<dbReference type="SUPFAM" id="SSF48425">
    <property type="entry name" value="Sec7 domain"/>
    <property type="match status" value="1"/>
</dbReference>
<feature type="compositionally biased region" description="Basic and acidic residues" evidence="1">
    <location>
        <begin position="191"/>
        <end position="201"/>
    </location>
</feature>
<feature type="compositionally biased region" description="Low complexity" evidence="1">
    <location>
        <begin position="746"/>
        <end position="757"/>
    </location>
</feature>
<evidence type="ECO:0000313" key="3">
    <source>
        <dbReference type="EMBL" id="KAF2459527.1"/>
    </source>
</evidence>
<feature type="compositionally biased region" description="Pro residues" evidence="1">
    <location>
        <begin position="161"/>
        <end position="180"/>
    </location>
</feature>
<evidence type="ECO:0000313" key="4">
    <source>
        <dbReference type="Proteomes" id="UP000799766"/>
    </source>
</evidence>
<dbReference type="Pfam" id="PF01369">
    <property type="entry name" value="Sec7"/>
    <property type="match status" value="1"/>
</dbReference>
<dbReference type="EMBL" id="MU001675">
    <property type="protein sequence ID" value="KAF2459527.1"/>
    <property type="molecule type" value="Genomic_DNA"/>
</dbReference>
<dbReference type="PANTHER" id="PTHR10663:SF373">
    <property type="entry name" value="PH AND SEC7 DOMAIN-CONTAINING PROTEIN C11E3.11C"/>
    <property type="match status" value="1"/>
</dbReference>
<feature type="compositionally biased region" description="Polar residues" evidence="1">
    <location>
        <begin position="335"/>
        <end position="344"/>
    </location>
</feature>
<dbReference type="InterPro" id="IPR041681">
    <property type="entry name" value="PH_9"/>
</dbReference>
<dbReference type="GO" id="GO:0005085">
    <property type="term" value="F:guanyl-nucleotide exchange factor activity"/>
    <property type="evidence" value="ECO:0007669"/>
    <property type="project" value="InterPro"/>
</dbReference>
<name>A0A6A6P6S9_9PEZI</name>
<dbReference type="AlphaFoldDB" id="A0A6A6P6S9"/>
<dbReference type="PANTHER" id="PTHR10663">
    <property type="entry name" value="GUANYL-NUCLEOTIDE EXCHANGE FACTOR"/>
    <property type="match status" value="1"/>
</dbReference>
<dbReference type="InterPro" id="IPR000904">
    <property type="entry name" value="Sec7_dom"/>
</dbReference>
<organism evidence="3 4">
    <name type="scientific">Lineolata rhizophorae</name>
    <dbReference type="NCBI Taxonomy" id="578093"/>
    <lineage>
        <taxon>Eukaryota</taxon>
        <taxon>Fungi</taxon>
        <taxon>Dikarya</taxon>
        <taxon>Ascomycota</taxon>
        <taxon>Pezizomycotina</taxon>
        <taxon>Dothideomycetes</taxon>
        <taxon>Dothideomycetes incertae sedis</taxon>
        <taxon>Lineolatales</taxon>
        <taxon>Lineolataceae</taxon>
        <taxon>Lineolata</taxon>
    </lineage>
</organism>
<feature type="region of interest" description="Disordered" evidence="1">
    <location>
        <begin position="149"/>
        <end position="217"/>
    </location>
</feature>
<feature type="region of interest" description="Disordered" evidence="1">
    <location>
        <begin position="296"/>
        <end position="357"/>
    </location>
</feature>
<feature type="region of interest" description="Disordered" evidence="1">
    <location>
        <begin position="602"/>
        <end position="621"/>
    </location>
</feature>
<dbReference type="InterPro" id="IPR011993">
    <property type="entry name" value="PH-like_dom_sf"/>
</dbReference>
<accession>A0A6A6P6S9</accession>
<dbReference type="SUPFAM" id="SSF50729">
    <property type="entry name" value="PH domain-like"/>
    <property type="match status" value="1"/>
</dbReference>
<dbReference type="Gene3D" id="1.10.1000.11">
    <property type="entry name" value="Arf Nucleotide-binding Site Opener,domain 2"/>
    <property type="match status" value="1"/>
</dbReference>
<dbReference type="Pfam" id="PF15410">
    <property type="entry name" value="PH_9"/>
    <property type="match status" value="1"/>
</dbReference>
<evidence type="ECO:0000259" key="2">
    <source>
        <dbReference type="PROSITE" id="PS50190"/>
    </source>
</evidence>
<feature type="region of interest" description="Disordered" evidence="1">
    <location>
        <begin position="738"/>
        <end position="802"/>
    </location>
</feature>
<keyword evidence="4" id="KW-1185">Reference proteome</keyword>
<feature type="compositionally biased region" description="Basic and acidic residues" evidence="1">
    <location>
        <begin position="776"/>
        <end position="796"/>
    </location>
</feature>
<reference evidence="3" key="1">
    <citation type="journal article" date="2020" name="Stud. Mycol.">
        <title>101 Dothideomycetes genomes: a test case for predicting lifestyles and emergence of pathogens.</title>
        <authorList>
            <person name="Haridas S."/>
            <person name="Albert R."/>
            <person name="Binder M."/>
            <person name="Bloem J."/>
            <person name="Labutti K."/>
            <person name="Salamov A."/>
            <person name="Andreopoulos B."/>
            <person name="Baker S."/>
            <person name="Barry K."/>
            <person name="Bills G."/>
            <person name="Bluhm B."/>
            <person name="Cannon C."/>
            <person name="Castanera R."/>
            <person name="Culley D."/>
            <person name="Daum C."/>
            <person name="Ezra D."/>
            <person name="Gonzalez J."/>
            <person name="Henrissat B."/>
            <person name="Kuo A."/>
            <person name="Liang C."/>
            <person name="Lipzen A."/>
            <person name="Lutzoni F."/>
            <person name="Magnuson J."/>
            <person name="Mondo S."/>
            <person name="Nolan M."/>
            <person name="Ohm R."/>
            <person name="Pangilinan J."/>
            <person name="Park H.-J."/>
            <person name="Ramirez L."/>
            <person name="Alfaro M."/>
            <person name="Sun H."/>
            <person name="Tritt A."/>
            <person name="Yoshinaga Y."/>
            <person name="Zwiers L.-H."/>
            <person name="Turgeon B."/>
            <person name="Goodwin S."/>
            <person name="Spatafora J."/>
            <person name="Crous P."/>
            <person name="Grigoriev I."/>
        </authorList>
    </citation>
    <scope>NUCLEOTIDE SEQUENCE</scope>
    <source>
        <strain evidence="3">ATCC 16933</strain>
    </source>
</reference>